<evidence type="ECO:0000313" key="3">
    <source>
        <dbReference type="Proteomes" id="UP001311232"/>
    </source>
</evidence>
<feature type="region of interest" description="Disordered" evidence="1">
    <location>
        <begin position="197"/>
        <end position="220"/>
    </location>
</feature>
<dbReference type="Proteomes" id="UP001311232">
    <property type="component" value="Unassembled WGS sequence"/>
</dbReference>
<sequence length="254" mass="28686">MTPDTSVCASYVGSPYPVPSGAHCASACETYSTNFFTPHLPTISTSPIHTTSPTTPDHLLFFVSDVTPAVALPLLRAYTRTSVSTNYHRQCTPVYRQPRDAIRFLCTAFWPRSRSLEPVFCSARPAPPDHPAPTQTRAHTRHVLHKFFDTQRLPLCHPPHTHWMWSRRARYLPLISYPAYATMSMATPLRMSKLTGRSAHGPMQNHPTVQPRNRHRSSSPYHTHIPGVIATRCYFRFFTHPPPFFVCSPLPSSP</sequence>
<protein>
    <submittedName>
        <fullName evidence="2">Uncharacterized protein</fullName>
    </submittedName>
</protein>
<dbReference type="EMBL" id="JAHHUM010002614">
    <property type="protein sequence ID" value="KAK5602471.1"/>
    <property type="molecule type" value="Genomic_DNA"/>
</dbReference>
<accession>A0AAV9QY87</accession>
<name>A0AAV9QY87_9TELE</name>
<evidence type="ECO:0000313" key="2">
    <source>
        <dbReference type="EMBL" id="KAK5602471.1"/>
    </source>
</evidence>
<gene>
    <name evidence="2" type="ORF">CRENBAI_010952</name>
</gene>
<comment type="caution">
    <text evidence="2">The sequence shown here is derived from an EMBL/GenBank/DDBJ whole genome shotgun (WGS) entry which is preliminary data.</text>
</comment>
<keyword evidence="3" id="KW-1185">Reference proteome</keyword>
<evidence type="ECO:0000256" key="1">
    <source>
        <dbReference type="SAM" id="MobiDB-lite"/>
    </source>
</evidence>
<organism evidence="2 3">
    <name type="scientific">Crenichthys baileyi</name>
    <name type="common">White River springfish</name>
    <dbReference type="NCBI Taxonomy" id="28760"/>
    <lineage>
        <taxon>Eukaryota</taxon>
        <taxon>Metazoa</taxon>
        <taxon>Chordata</taxon>
        <taxon>Craniata</taxon>
        <taxon>Vertebrata</taxon>
        <taxon>Euteleostomi</taxon>
        <taxon>Actinopterygii</taxon>
        <taxon>Neopterygii</taxon>
        <taxon>Teleostei</taxon>
        <taxon>Neoteleostei</taxon>
        <taxon>Acanthomorphata</taxon>
        <taxon>Ovalentaria</taxon>
        <taxon>Atherinomorphae</taxon>
        <taxon>Cyprinodontiformes</taxon>
        <taxon>Goodeidae</taxon>
        <taxon>Crenichthys</taxon>
    </lineage>
</organism>
<dbReference type="AlphaFoldDB" id="A0AAV9QY87"/>
<reference evidence="2 3" key="1">
    <citation type="submission" date="2021-06" db="EMBL/GenBank/DDBJ databases">
        <authorList>
            <person name="Palmer J.M."/>
        </authorList>
    </citation>
    <scope>NUCLEOTIDE SEQUENCE [LARGE SCALE GENOMIC DNA]</scope>
    <source>
        <strain evidence="2 3">MEX-2019</strain>
        <tissue evidence="2">Muscle</tissue>
    </source>
</reference>
<proteinExistence type="predicted"/>